<reference evidence="2" key="1">
    <citation type="submission" date="2018-05" db="EMBL/GenBank/DDBJ databases">
        <title>Draft genome of Mucuna pruriens seed.</title>
        <authorList>
            <person name="Nnadi N.E."/>
            <person name="Vos R."/>
            <person name="Hasami M.H."/>
            <person name="Devisetty U.K."/>
            <person name="Aguiy J.C."/>
        </authorList>
    </citation>
    <scope>NUCLEOTIDE SEQUENCE [LARGE SCALE GENOMIC DNA]</scope>
    <source>
        <strain evidence="2">JCA_2017</strain>
    </source>
</reference>
<evidence type="ECO:0000313" key="2">
    <source>
        <dbReference type="EMBL" id="RDX96512.1"/>
    </source>
</evidence>
<sequence>MFEPGKNEDELRANLDMFQEVQVIAHVREYAVKARAARRYNRRSVLRNFKSQDLVLRKIMRTAESNKLMPIWEGPFRIFEEVGKRVYRLEHLDGKKIPCTWNAATLRMTQRLVGGRGTKTQRPVGGRVLELGPGHKDPKTRRRPSIETWSRAQRPIGSRVLKLGPGHEDPKTCRRLTIESWSTAQRPVGGRVLKLGLGHEDQRSIGNRLSKVGLGHKDP</sequence>
<keyword evidence="3" id="KW-1185">Reference proteome</keyword>
<dbReference type="AlphaFoldDB" id="A0A371H126"/>
<feature type="non-terminal residue" evidence="2">
    <location>
        <position position="1"/>
    </location>
</feature>
<name>A0A371H126_MUCPR</name>
<proteinExistence type="predicted"/>
<comment type="caution">
    <text evidence="2">The sequence shown here is derived from an EMBL/GenBank/DDBJ whole genome shotgun (WGS) entry which is preliminary data.</text>
</comment>
<dbReference type="EMBL" id="QJKJ01003866">
    <property type="protein sequence ID" value="RDX96512.1"/>
    <property type="molecule type" value="Genomic_DNA"/>
</dbReference>
<protein>
    <submittedName>
        <fullName evidence="2">Uncharacterized protein</fullName>
    </submittedName>
</protein>
<feature type="region of interest" description="Disordered" evidence="1">
    <location>
        <begin position="116"/>
        <end position="146"/>
    </location>
</feature>
<dbReference type="OrthoDB" id="1934939at2759"/>
<evidence type="ECO:0000256" key="1">
    <source>
        <dbReference type="SAM" id="MobiDB-lite"/>
    </source>
</evidence>
<gene>
    <name evidence="2" type="ORF">CR513_20819</name>
</gene>
<evidence type="ECO:0000313" key="3">
    <source>
        <dbReference type="Proteomes" id="UP000257109"/>
    </source>
</evidence>
<organism evidence="2 3">
    <name type="scientific">Mucuna pruriens</name>
    <name type="common">Velvet bean</name>
    <name type="synonym">Dolichos pruriens</name>
    <dbReference type="NCBI Taxonomy" id="157652"/>
    <lineage>
        <taxon>Eukaryota</taxon>
        <taxon>Viridiplantae</taxon>
        <taxon>Streptophyta</taxon>
        <taxon>Embryophyta</taxon>
        <taxon>Tracheophyta</taxon>
        <taxon>Spermatophyta</taxon>
        <taxon>Magnoliopsida</taxon>
        <taxon>eudicotyledons</taxon>
        <taxon>Gunneridae</taxon>
        <taxon>Pentapetalae</taxon>
        <taxon>rosids</taxon>
        <taxon>fabids</taxon>
        <taxon>Fabales</taxon>
        <taxon>Fabaceae</taxon>
        <taxon>Papilionoideae</taxon>
        <taxon>50 kb inversion clade</taxon>
        <taxon>NPAAA clade</taxon>
        <taxon>indigoferoid/millettioid clade</taxon>
        <taxon>Phaseoleae</taxon>
        <taxon>Mucuna</taxon>
    </lineage>
</organism>
<dbReference type="Proteomes" id="UP000257109">
    <property type="component" value="Unassembled WGS sequence"/>
</dbReference>
<accession>A0A371H126</accession>